<evidence type="ECO:0008006" key="3">
    <source>
        <dbReference type="Google" id="ProtNLM"/>
    </source>
</evidence>
<evidence type="ECO:0000313" key="1">
    <source>
        <dbReference type="EMBL" id="OZV66588.1"/>
    </source>
</evidence>
<dbReference type="PANTHER" id="PTHR37804:SF1">
    <property type="entry name" value="CDAA REGULATORY PROTEIN CDAR"/>
    <property type="match status" value="1"/>
</dbReference>
<dbReference type="InterPro" id="IPR053154">
    <property type="entry name" value="c-di-AMP_regulator"/>
</dbReference>
<dbReference type="PANTHER" id="PTHR37804">
    <property type="entry name" value="CDAA REGULATORY PROTEIN CDAR"/>
    <property type="match status" value="1"/>
</dbReference>
<name>A0A265UMQ5_9FLAO</name>
<gene>
    <name evidence="1" type="ORF">CA834_13925</name>
</gene>
<comment type="caution">
    <text evidence="1">The sequence shown here is derived from an EMBL/GenBank/DDBJ whole genome shotgun (WGS) entry which is preliminary data.</text>
</comment>
<dbReference type="OrthoDB" id="1150187at2"/>
<dbReference type="EMBL" id="NGJN01000009">
    <property type="protein sequence ID" value="OZV66588.1"/>
    <property type="molecule type" value="Genomic_DNA"/>
</dbReference>
<dbReference type="Proteomes" id="UP000216840">
    <property type="component" value="Unassembled WGS sequence"/>
</dbReference>
<reference evidence="1 2" key="1">
    <citation type="submission" date="2017-05" db="EMBL/GenBank/DDBJ databases">
        <title>The draft genome sequence of Idiomarina salinarum WNB302.</title>
        <authorList>
            <person name="Sun Y."/>
            <person name="Chen B."/>
            <person name="Du Z."/>
        </authorList>
    </citation>
    <scope>NUCLEOTIDE SEQUENCE [LARGE SCALE GENOMIC DNA]</scope>
    <source>
        <strain evidence="1 2">WNB302</strain>
    </source>
</reference>
<dbReference type="AlphaFoldDB" id="A0A265UMQ5"/>
<accession>A0A265UMQ5</accession>
<dbReference type="Gene3D" id="2.170.120.40">
    <property type="entry name" value="YbbR-like domain"/>
    <property type="match status" value="1"/>
</dbReference>
<protein>
    <recommendedName>
        <fullName evidence="3">YbbR-like domain-containing protein</fullName>
    </recommendedName>
</protein>
<evidence type="ECO:0000313" key="2">
    <source>
        <dbReference type="Proteomes" id="UP000216840"/>
    </source>
</evidence>
<sequence>MKSRLTKYFKKKAFKQFILFFMLTFVVLIFAKLSNDYKQNIAIEIKLSNLDDEIVIKNSAVNEVSAYVEAKGFALVPFLFKDKLEVEFDAESDVNTSDHAFVFDVQKQRFLLEKKIGKSYKILSLKPDTLILPYSKMAVKNVPLYLKSDIDYAIGYDLRDNFSLSTDSIKIVGPFDAIDSITHLNTKELELSNIKSDIEKVIEVDLTGYNDVEVFPKSIELKGKVSRFTEGTFEVPIIITNKPENLKINYFPKTVTVSFYVDLERFKSVSSADFIVECEFPEPSENSTFLIPKIAKAPSFVKRTNIKPKRIDFIRL</sequence>
<organism evidence="1 2">
    <name type="scientific">Winogradskyella aurantia</name>
    <dbReference type="NCBI Taxonomy" id="1915063"/>
    <lineage>
        <taxon>Bacteria</taxon>
        <taxon>Pseudomonadati</taxon>
        <taxon>Bacteroidota</taxon>
        <taxon>Flavobacteriia</taxon>
        <taxon>Flavobacteriales</taxon>
        <taxon>Flavobacteriaceae</taxon>
        <taxon>Winogradskyella</taxon>
    </lineage>
</organism>
<dbReference type="RefSeq" id="WP_094969334.1">
    <property type="nucleotide sequence ID" value="NZ_NGJN01000009.1"/>
</dbReference>
<proteinExistence type="predicted"/>
<keyword evidence="2" id="KW-1185">Reference proteome</keyword>